<name>A0ABW7EPD7_9BURK</name>
<evidence type="ECO:0008006" key="3">
    <source>
        <dbReference type="Google" id="ProtNLM"/>
    </source>
</evidence>
<organism evidence="1 2">
    <name type="scientific">Pelomonas dachongensis</name>
    <dbReference type="NCBI Taxonomy" id="3299029"/>
    <lineage>
        <taxon>Bacteria</taxon>
        <taxon>Pseudomonadati</taxon>
        <taxon>Pseudomonadota</taxon>
        <taxon>Betaproteobacteria</taxon>
        <taxon>Burkholderiales</taxon>
        <taxon>Sphaerotilaceae</taxon>
        <taxon>Roseateles</taxon>
    </lineage>
</organism>
<dbReference type="Proteomes" id="UP001606300">
    <property type="component" value="Unassembled WGS sequence"/>
</dbReference>
<evidence type="ECO:0000313" key="1">
    <source>
        <dbReference type="EMBL" id="MFG6414714.1"/>
    </source>
</evidence>
<protein>
    <recommendedName>
        <fullName evidence="3">Caspase domain-containing protein</fullName>
    </recommendedName>
</protein>
<sequence>MCTKTGAAVTCRVRVRNLQHRLSIESLSKRLRAHGEYADVVPVALLADGVKDRNATKAKIRALLNVLAGNESASAALSGVPDASRLAAATPDDLVIVTFAGHGYVDYPGTFYLLPQDFGAKGSTRLIS</sequence>
<dbReference type="EMBL" id="JBIGHY010000004">
    <property type="protein sequence ID" value="MFG6414714.1"/>
    <property type="molecule type" value="Genomic_DNA"/>
</dbReference>
<accession>A0ABW7EPD7</accession>
<proteinExistence type="predicted"/>
<comment type="caution">
    <text evidence="1">The sequence shown here is derived from an EMBL/GenBank/DDBJ whole genome shotgun (WGS) entry which is preliminary data.</text>
</comment>
<gene>
    <name evidence="1" type="ORF">ACG02S_12480</name>
</gene>
<dbReference type="RefSeq" id="WP_394470790.1">
    <property type="nucleotide sequence ID" value="NZ_JBIGHY010000004.1"/>
</dbReference>
<evidence type="ECO:0000313" key="2">
    <source>
        <dbReference type="Proteomes" id="UP001606300"/>
    </source>
</evidence>
<reference evidence="1 2" key="1">
    <citation type="submission" date="2024-09" db="EMBL/GenBank/DDBJ databases">
        <title>Novel species of the genus Pelomonas and Roseateles isolated from streams.</title>
        <authorList>
            <person name="Lu H."/>
        </authorList>
    </citation>
    <scope>NUCLEOTIDE SEQUENCE [LARGE SCALE GENOMIC DNA]</scope>
    <source>
        <strain evidence="1 2">DC23W</strain>
    </source>
</reference>
<keyword evidence="2" id="KW-1185">Reference proteome</keyword>